<dbReference type="Proteomes" id="UP000570678">
    <property type="component" value="Unassembled WGS sequence"/>
</dbReference>
<dbReference type="RefSeq" id="WP_062972162.1">
    <property type="nucleotide sequence ID" value="NZ_JAAXOT010000003.1"/>
</dbReference>
<proteinExistence type="predicted"/>
<keyword evidence="3" id="KW-1185">Reference proteome</keyword>
<accession>A0A846YBK8</accession>
<evidence type="ECO:0000313" key="2">
    <source>
        <dbReference type="EMBL" id="NKY55955.1"/>
    </source>
</evidence>
<evidence type="ECO:0000313" key="3">
    <source>
        <dbReference type="Proteomes" id="UP000570678"/>
    </source>
</evidence>
<sequence>MSFETSEVGWFKSSHSSGQTECVEAAWLRDGRIGVRDSKNPASGELDFAPEVWAAFTAGVRQTGSSV</sequence>
<gene>
    <name evidence="2" type="ORF">HGA15_07230</name>
</gene>
<protein>
    <submittedName>
        <fullName evidence="2">DUF397 domain-containing protein</fullName>
    </submittedName>
</protein>
<name>A0A846YBK8_9NOCA</name>
<feature type="domain" description="DUF397" evidence="1">
    <location>
        <begin position="9"/>
        <end position="61"/>
    </location>
</feature>
<dbReference type="Pfam" id="PF04149">
    <property type="entry name" value="DUF397"/>
    <property type="match status" value="1"/>
</dbReference>
<reference evidence="2 3" key="1">
    <citation type="submission" date="2020-04" db="EMBL/GenBank/DDBJ databases">
        <title>MicrobeNet Type strains.</title>
        <authorList>
            <person name="Nicholson A.C."/>
        </authorList>
    </citation>
    <scope>NUCLEOTIDE SEQUENCE [LARGE SCALE GENOMIC DNA]</scope>
    <source>
        <strain evidence="2 3">JCM 3332</strain>
    </source>
</reference>
<dbReference type="AlphaFoldDB" id="A0A846YBK8"/>
<comment type="caution">
    <text evidence="2">The sequence shown here is derived from an EMBL/GenBank/DDBJ whole genome shotgun (WGS) entry which is preliminary data.</text>
</comment>
<dbReference type="InterPro" id="IPR007278">
    <property type="entry name" value="DUF397"/>
</dbReference>
<organism evidence="2 3">
    <name type="scientific">Nocardia flavorosea</name>
    <dbReference type="NCBI Taxonomy" id="53429"/>
    <lineage>
        <taxon>Bacteria</taxon>
        <taxon>Bacillati</taxon>
        <taxon>Actinomycetota</taxon>
        <taxon>Actinomycetes</taxon>
        <taxon>Mycobacteriales</taxon>
        <taxon>Nocardiaceae</taxon>
        <taxon>Nocardia</taxon>
    </lineage>
</organism>
<dbReference type="EMBL" id="JAAXOT010000003">
    <property type="protein sequence ID" value="NKY55955.1"/>
    <property type="molecule type" value="Genomic_DNA"/>
</dbReference>
<evidence type="ECO:0000259" key="1">
    <source>
        <dbReference type="Pfam" id="PF04149"/>
    </source>
</evidence>